<protein>
    <submittedName>
        <fullName evidence="2">Uncharacterized protein</fullName>
    </submittedName>
</protein>
<comment type="caution">
    <text evidence="2">The sequence shown here is derived from an EMBL/GenBank/DDBJ whole genome shotgun (WGS) entry which is preliminary data.</text>
</comment>
<accession>A0A9Q1JKI9</accession>
<dbReference type="EMBL" id="JAKOGI010002657">
    <property type="protein sequence ID" value="KAJ8421580.1"/>
    <property type="molecule type" value="Genomic_DNA"/>
</dbReference>
<keyword evidence="3" id="KW-1185">Reference proteome</keyword>
<dbReference type="AlphaFoldDB" id="A0A9Q1JKI9"/>
<feature type="region of interest" description="Disordered" evidence="1">
    <location>
        <begin position="82"/>
        <end position="102"/>
    </location>
</feature>
<evidence type="ECO:0000313" key="3">
    <source>
        <dbReference type="Proteomes" id="UP001153076"/>
    </source>
</evidence>
<dbReference type="Proteomes" id="UP001153076">
    <property type="component" value="Unassembled WGS sequence"/>
</dbReference>
<gene>
    <name evidence="2" type="ORF">Cgig2_010419</name>
</gene>
<evidence type="ECO:0000313" key="2">
    <source>
        <dbReference type="EMBL" id="KAJ8421580.1"/>
    </source>
</evidence>
<organism evidence="2 3">
    <name type="scientific">Carnegiea gigantea</name>
    <dbReference type="NCBI Taxonomy" id="171969"/>
    <lineage>
        <taxon>Eukaryota</taxon>
        <taxon>Viridiplantae</taxon>
        <taxon>Streptophyta</taxon>
        <taxon>Embryophyta</taxon>
        <taxon>Tracheophyta</taxon>
        <taxon>Spermatophyta</taxon>
        <taxon>Magnoliopsida</taxon>
        <taxon>eudicotyledons</taxon>
        <taxon>Gunneridae</taxon>
        <taxon>Pentapetalae</taxon>
        <taxon>Caryophyllales</taxon>
        <taxon>Cactineae</taxon>
        <taxon>Cactaceae</taxon>
        <taxon>Cactoideae</taxon>
        <taxon>Echinocereeae</taxon>
        <taxon>Carnegiea</taxon>
    </lineage>
</organism>
<evidence type="ECO:0000256" key="1">
    <source>
        <dbReference type="SAM" id="MobiDB-lite"/>
    </source>
</evidence>
<proteinExistence type="predicted"/>
<sequence length="155" mass="16310">MCTHLGNGQRRLPSTETNTKRRNERGVVVILVATGYGQDKEPIGLHCVKGHGDEEKSRKTDIGIEATTAGGEENINALVATSKSSGASSIVGDSDNVPTDNVEKPPILDIAGGDENIDVPMGALETSIQPTTVLDGDSTPTINVRVSIDILHLVK</sequence>
<name>A0A9Q1JKI9_9CARY</name>
<feature type="region of interest" description="Disordered" evidence="1">
    <location>
        <begin position="1"/>
        <end position="21"/>
    </location>
</feature>
<reference evidence="2" key="1">
    <citation type="submission" date="2022-04" db="EMBL/GenBank/DDBJ databases">
        <title>Carnegiea gigantea Genome sequencing and assembly v2.</title>
        <authorList>
            <person name="Copetti D."/>
            <person name="Sanderson M.J."/>
            <person name="Burquez A."/>
            <person name="Wojciechowski M.F."/>
        </authorList>
    </citation>
    <scope>NUCLEOTIDE SEQUENCE</scope>
    <source>
        <strain evidence="2">SGP5-SGP5p</strain>
        <tissue evidence="2">Aerial part</tissue>
    </source>
</reference>